<sequence>MSDESPPRKRPPLMKDESPLTGGRLLLQQLRPVRAASVVALLAALAGVAATLAGPLLIQRFVDRAGAGADESALMAVALIYLAVAAAGTTVRVISGYLAARAGWSIADGLRRRLLRNAAVERPVLETEGRQTGAVLEEIDGNSDIVGTAFAEAGFRMVANVVTAVGILAVMVVVVPAAGTGITLLTAVMFFAFARLTRRATRRFGAARQEQAEFFGFVGDGLAARDDLLPLDRAEWATDATRLRLDSLFRVEGRAYMAGRSLWPLAQLFFALSLGLALGFGLRALGHGDVTVGTLTMLYLYVNLLQEPLEKISSQAEQLQRMMAVLTLSARTLDREGTVPAHAGAPAGEPPTGPQTVSFEKVTFGYGDEPVLRDVTFSVPAGGSLGIVGPTGAGKSTVVNLLCGIAAPDEGRVTIGGVDAAAIPPEQLAHQLTVLSQQAHLFADSLRDNITLHKEGIPTERIWEVLERLGAADWVRALPEGLDTRVGTGGRQLSEGEAQLVTGARALVHPGGVLVIDEGTSRLDPEAERSWAAVVGTLMRDRTVIMVAHRTETLRDVDGVLVLRDGRVAEPVSGLLKGDLDGAGAAS</sequence>
<dbReference type="InterPro" id="IPR036640">
    <property type="entry name" value="ABC1_TM_sf"/>
</dbReference>
<evidence type="ECO:0000256" key="7">
    <source>
        <dbReference type="SAM" id="Phobius"/>
    </source>
</evidence>
<dbReference type="eggNOG" id="COG1132">
    <property type="taxonomic scope" value="Bacteria"/>
</dbReference>
<dbReference type="SUPFAM" id="SSF90123">
    <property type="entry name" value="ABC transporter transmembrane region"/>
    <property type="match status" value="1"/>
</dbReference>
<dbReference type="InterPro" id="IPR027417">
    <property type="entry name" value="P-loop_NTPase"/>
</dbReference>
<dbReference type="Pfam" id="PF00005">
    <property type="entry name" value="ABC_tran"/>
    <property type="match status" value="1"/>
</dbReference>
<gene>
    <name evidence="10" type="ORF">SCLAV_p0307</name>
</gene>
<dbReference type="GO" id="GO:0005524">
    <property type="term" value="F:ATP binding"/>
    <property type="evidence" value="ECO:0007669"/>
    <property type="project" value="UniProtKB-KW"/>
</dbReference>
<protein>
    <submittedName>
        <fullName evidence="10">Lipid A export ATP-binding/permease protein</fullName>
    </submittedName>
</protein>
<dbReference type="GO" id="GO:0005886">
    <property type="term" value="C:plasma membrane"/>
    <property type="evidence" value="ECO:0007669"/>
    <property type="project" value="UniProtKB-SubCell"/>
</dbReference>
<evidence type="ECO:0000259" key="9">
    <source>
        <dbReference type="PROSITE" id="PS50929"/>
    </source>
</evidence>
<dbReference type="InterPro" id="IPR011527">
    <property type="entry name" value="ABC1_TM_dom"/>
</dbReference>
<feature type="transmembrane region" description="Helical" evidence="7">
    <location>
        <begin position="79"/>
        <end position="100"/>
    </location>
</feature>
<dbReference type="Pfam" id="PF00664">
    <property type="entry name" value="ABC_membrane"/>
    <property type="match status" value="1"/>
</dbReference>
<feature type="domain" description="ABC transmembrane type-1" evidence="9">
    <location>
        <begin position="38"/>
        <end position="321"/>
    </location>
</feature>
<keyword evidence="11" id="KW-1185">Reference proteome</keyword>
<geneLocation type="plasmid" evidence="10 11">
    <name>pSCL4</name>
</geneLocation>
<reference evidence="10 11" key="1">
    <citation type="journal article" date="2010" name="Genome Biol. Evol.">
        <title>The sequence of a 1.8-mb bacterial linear plasmid reveals a rich evolutionary reservoir of secondary metabolic pathways.</title>
        <authorList>
            <person name="Medema M.H."/>
            <person name="Trefzer A."/>
            <person name="Kovalchuk A."/>
            <person name="van den Berg M."/>
            <person name="Mueller U."/>
            <person name="Heijne W."/>
            <person name="Wu L."/>
            <person name="Alam M.T."/>
            <person name="Ronning C.M."/>
            <person name="Nierman W.C."/>
            <person name="Bovenberg R.A.L."/>
            <person name="Breitling R."/>
            <person name="Takano E."/>
        </authorList>
    </citation>
    <scope>NUCLEOTIDE SEQUENCE [LARGE SCALE GENOMIC DNA]</scope>
    <source>
        <strain evidence="11">ATCC 27064 / DSM 738 / JCM 4710 / NBRC 13307 / NCIMB 12785 / NRRL 3585 / VKM Ac-602</strain>
        <plasmid evidence="10">pSCL4</plasmid>
    </source>
</reference>
<dbReference type="InterPro" id="IPR003439">
    <property type="entry name" value="ABC_transporter-like_ATP-bd"/>
</dbReference>
<evidence type="ECO:0000256" key="5">
    <source>
        <dbReference type="ARBA" id="ARBA00022989"/>
    </source>
</evidence>
<feature type="transmembrane region" description="Helical" evidence="7">
    <location>
        <begin position="35"/>
        <end position="58"/>
    </location>
</feature>
<dbReference type="PROSITE" id="PS50893">
    <property type="entry name" value="ABC_TRANSPORTER_2"/>
    <property type="match status" value="1"/>
</dbReference>
<evidence type="ECO:0000313" key="10">
    <source>
        <dbReference type="EMBL" id="EFG03798.2"/>
    </source>
</evidence>
<evidence type="ECO:0000256" key="6">
    <source>
        <dbReference type="ARBA" id="ARBA00023136"/>
    </source>
</evidence>
<keyword evidence="6 7" id="KW-0472">Membrane</keyword>
<proteinExistence type="predicted"/>
<keyword evidence="3" id="KW-0547">Nucleotide-binding</keyword>
<accession>D5SIQ5</accession>
<dbReference type="InterPro" id="IPR003593">
    <property type="entry name" value="AAA+_ATPase"/>
</dbReference>
<name>D5SIQ5_STRCL</name>
<dbReference type="Gene3D" id="3.40.50.300">
    <property type="entry name" value="P-loop containing nucleotide triphosphate hydrolases"/>
    <property type="match status" value="1"/>
</dbReference>
<keyword evidence="10" id="KW-0614">Plasmid</keyword>
<evidence type="ECO:0000256" key="4">
    <source>
        <dbReference type="ARBA" id="ARBA00022840"/>
    </source>
</evidence>
<organism evidence="10 11">
    <name type="scientific">Streptomyces clavuligerus</name>
    <dbReference type="NCBI Taxonomy" id="1901"/>
    <lineage>
        <taxon>Bacteria</taxon>
        <taxon>Bacillati</taxon>
        <taxon>Actinomycetota</taxon>
        <taxon>Actinomycetes</taxon>
        <taxon>Kitasatosporales</taxon>
        <taxon>Streptomycetaceae</taxon>
        <taxon>Streptomyces</taxon>
    </lineage>
</organism>
<feature type="domain" description="ABC transporter" evidence="8">
    <location>
        <begin position="357"/>
        <end position="585"/>
    </location>
</feature>
<dbReference type="PANTHER" id="PTHR43394">
    <property type="entry name" value="ATP-DEPENDENT PERMEASE MDL1, MITOCHONDRIAL"/>
    <property type="match status" value="1"/>
</dbReference>
<dbReference type="AlphaFoldDB" id="D5SIQ5"/>
<evidence type="ECO:0000313" key="11">
    <source>
        <dbReference type="Proteomes" id="UP000002357"/>
    </source>
</evidence>
<keyword evidence="4 10" id="KW-0067">ATP-binding</keyword>
<dbReference type="EMBL" id="CM000914">
    <property type="protein sequence ID" value="EFG03798.2"/>
    <property type="molecule type" value="Genomic_DNA"/>
</dbReference>
<dbReference type="GO" id="GO:0016887">
    <property type="term" value="F:ATP hydrolysis activity"/>
    <property type="evidence" value="ECO:0007669"/>
    <property type="project" value="InterPro"/>
</dbReference>
<dbReference type="GO" id="GO:0015421">
    <property type="term" value="F:ABC-type oligopeptide transporter activity"/>
    <property type="evidence" value="ECO:0007669"/>
    <property type="project" value="TreeGrafter"/>
</dbReference>
<feature type="transmembrane region" description="Helical" evidence="7">
    <location>
        <begin position="164"/>
        <end position="193"/>
    </location>
</feature>
<evidence type="ECO:0000256" key="2">
    <source>
        <dbReference type="ARBA" id="ARBA00022692"/>
    </source>
</evidence>
<dbReference type="Proteomes" id="UP000002357">
    <property type="component" value="Plasmid pSCL4"/>
</dbReference>
<dbReference type="PROSITE" id="PS50929">
    <property type="entry name" value="ABC_TM1F"/>
    <property type="match status" value="1"/>
</dbReference>
<dbReference type="PANTHER" id="PTHR43394:SF1">
    <property type="entry name" value="ATP-BINDING CASSETTE SUB-FAMILY B MEMBER 10, MITOCHONDRIAL"/>
    <property type="match status" value="1"/>
</dbReference>
<evidence type="ECO:0000259" key="8">
    <source>
        <dbReference type="PROSITE" id="PS50893"/>
    </source>
</evidence>
<keyword evidence="5 7" id="KW-1133">Transmembrane helix</keyword>
<dbReference type="OrthoDB" id="9806127at2"/>
<evidence type="ECO:0000256" key="1">
    <source>
        <dbReference type="ARBA" id="ARBA00004651"/>
    </source>
</evidence>
<dbReference type="SMART" id="SM00382">
    <property type="entry name" value="AAA"/>
    <property type="match status" value="1"/>
</dbReference>
<comment type="subcellular location">
    <subcellularLocation>
        <location evidence="1">Cell membrane</location>
        <topology evidence="1">Multi-pass membrane protein</topology>
    </subcellularLocation>
</comment>
<dbReference type="InterPro" id="IPR039421">
    <property type="entry name" value="Type_1_exporter"/>
</dbReference>
<keyword evidence="2 7" id="KW-0812">Transmembrane</keyword>
<evidence type="ECO:0000256" key="3">
    <source>
        <dbReference type="ARBA" id="ARBA00022741"/>
    </source>
</evidence>
<dbReference type="Gene3D" id="1.20.1560.10">
    <property type="entry name" value="ABC transporter type 1, transmembrane domain"/>
    <property type="match status" value="1"/>
</dbReference>
<dbReference type="SUPFAM" id="SSF52540">
    <property type="entry name" value="P-loop containing nucleoside triphosphate hydrolases"/>
    <property type="match status" value="1"/>
</dbReference>